<dbReference type="Pfam" id="PF00338">
    <property type="entry name" value="Ribosomal_S10"/>
    <property type="match status" value="1"/>
</dbReference>
<evidence type="ECO:0000313" key="5">
    <source>
        <dbReference type="EMBL" id="KAJ8906429.1"/>
    </source>
</evidence>
<dbReference type="SUPFAM" id="SSF54999">
    <property type="entry name" value="Ribosomal protein S10"/>
    <property type="match status" value="1"/>
</dbReference>
<name>A0AAV8UWK3_9RHOD</name>
<keyword evidence="6" id="KW-1185">Reference proteome</keyword>
<evidence type="ECO:0000313" key="6">
    <source>
        <dbReference type="Proteomes" id="UP001157974"/>
    </source>
</evidence>
<gene>
    <name evidence="5" type="ORF">NDN08_002922</name>
</gene>
<dbReference type="AlphaFoldDB" id="A0AAV8UWK3"/>
<dbReference type="InterPro" id="IPR027486">
    <property type="entry name" value="Ribosomal_uS10_dom"/>
</dbReference>
<proteinExistence type="predicted"/>
<keyword evidence="2" id="KW-0687">Ribonucleoprotein</keyword>
<dbReference type="GO" id="GO:0005840">
    <property type="term" value="C:ribosome"/>
    <property type="evidence" value="ECO:0007669"/>
    <property type="project" value="UniProtKB-KW"/>
</dbReference>
<feature type="compositionally biased region" description="Basic and acidic residues" evidence="3">
    <location>
        <begin position="110"/>
        <end position="124"/>
    </location>
</feature>
<dbReference type="InterPro" id="IPR036838">
    <property type="entry name" value="Ribosomal_uS10_dom_sf"/>
</dbReference>
<feature type="region of interest" description="Disordered" evidence="3">
    <location>
        <begin position="33"/>
        <end position="166"/>
    </location>
</feature>
<evidence type="ECO:0000256" key="2">
    <source>
        <dbReference type="ARBA" id="ARBA00023274"/>
    </source>
</evidence>
<reference evidence="5 6" key="1">
    <citation type="journal article" date="2023" name="Nat. Commun.">
        <title>Origin of minicircular mitochondrial genomes in red algae.</title>
        <authorList>
            <person name="Lee Y."/>
            <person name="Cho C.H."/>
            <person name="Lee Y.M."/>
            <person name="Park S.I."/>
            <person name="Yang J.H."/>
            <person name="West J.A."/>
            <person name="Bhattacharya D."/>
            <person name="Yoon H.S."/>
        </authorList>
    </citation>
    <scope>NUCLEOTIDE SEQUENCE [LARGE SCALE GENOMIC DNA]</scope>
    <source>
        <strain evidence="5 6">CCMP1338</strain>
        <tissue evidence="5">Whole cell</tissue>
    </source>
</reference>
<dbReference type="EMBL" id="JAMWBK010000003">
    <property type="protein sequence ID" value="KAJ8906429.1"/>
    <property type="molecule type" value="Genomic_DNA"/>
</dbReference>
<evidence type="ECO:0000256" key="3">
    <source>
        <dbReference type="SAM" id="MobiDB-lite"/>
    </source>
</evidence>
<evidence type="ECO:0000256" key="1">
    <source>
        <dbReference type="ARBA" id="ARBA00022980"/>
    </source>
</evidence>
<dbReference type="Gene3D" id="3.30.70.600">
    <property type="entry name" value="Ribosomal protein S10 domain"/>
    <property type="match status" value="1"/>
</dbReference>
<dbReference type="Proteomes" id="UP001157974">
    <property type="component" value="Unassembled WGS sequence"/>
</dbReference>
<organism evidence="5 6">
    <name type="scientific">Rhodosorus marinus</name>
    <dbReference type="NCBI Taxonomy" id="101924"/>
    <lineage>
        <taxon>Eukaryota</taxon>
        <taxon>Rhodophyta</taxon>
        <taxon>Stylonematophyceae</taxon>
        <taxon>Stylonematales</taxon>
        <taxon>Stylonemataceae</taxon>
        <taxon>Rhodosorus</taxon>
    </lineage>
</organism>
<dbReference type="GO" id="GO:1990904">
    <property type="term" value="C:ribonucleoprotein complex"/>
    <property type="evidence" value="ECO:0007669"/>
    <property type="project" value="UniProtKB-KW"/>
</dbReference>
<feature type="compositionally biased region" description="Polar residues" evidence="3">
    <location>
        <begin position="83"/>
        <end position="93"/>
    </location>
</feature>
<feature type="region of interest" description="Disordered" evidence="3">
    <location>
        <begin position="330"/>
        <end position="363"/>
    </location>
</feature>
<evidence type="ECO:0000259" key="4">
    <source>
        <dbReference type="Pfam" id="PF00338"/>
    </source>
</evidence>
<feature type="compositionally biased region" description="Polar residues" evidence="3">
    <location>
        <begin position="338"/>
        <end position="348"/>
    </location>
</feature>
<protein>
    <recommendedName>
        <fullName evidence="4">Small ribosomal subunit protein uS10 domain-containing protein</fullName>
    </recommendedName>
</protein>
<accession>A0AAV8UWK3</accession>
<sequence length="363" mass="40502">MNRFLALGTRFSRASSCQIASSRTWVGATGGSRRLLGTELGSKGPEISGDKEEQFSSDTEGVDGKIAKFPSDAEEIAQGFKSVGSNKLNAETTHGTDDGRAEASAPGSAERTDVGKDKTKDPKVRMQRGGSFPSDAKLFVKRDSRKSKREQKLKSNSAQPKDEDGVVEELVAGRKERIPLYRTYRYRMRSADTRSWLINEMIRRTMSAVIRSGGVITKGERRLKTRSRVWCVNRSPFVHGKHKDHFWMRMRRILFSYKQDAYDALEEPNLRKSAFKIAEKLPGIVATRVNEKTPGVLALPEMYLKIQRIRHGARTPSNVRLRFAGGWPFPTTGVRGTGQPQKPNQQESQAKDQEHSAGNSGTS</sequence>
<keyword evidence="1" id="KW-0689">Ribosomal protein</keyword>
<feature type="domain" description="Small ribosomal subunit protein uS10" evidence="4">
    <location>
        <begin position="210"/>
        <end position="252"/>
    </location>
</feature>
<comment type="caution">
    <text evidence="5">The sequence shown here is derived from an EMBL/GenBank/DDBJ whole genome shotgun (WGS) entry which is preliminary data.</text>
</comment>